<protein>
    <submittedName>
        <fullName evidence="1">Uncharacterized protein</fullName>
    </submittedName>
</protein>
<proteinExistence type="predicted"/>
<accession>A0ABT7XSD1</accession>
<dbReference type="EMBL" id="JAUEDK010000040">
    <property type="protein sequence ID" value="MDN0076699.1"/>
    <property type="molecule type" value="Genomic_DNA"/>
</dbReference>
<comment type="caution">
    <text evidence="1">The sequence shown here is derived from an EMBL/GenBank/DDBJ whole genome shotgun (WGS) entry which is preliminary data.</text>
</comment>
<keyword evidence="2" id="KW-1185">Reference proteome</keyword>
<evidence type="ECO:0000313" key="2">
    <source>
        <dbReference type="Proteomes" id="UP001168540"/>
    </source>
</evidence>
<gene>
    <name evidence="1" type="ORF">QU481_17715</name>
</gene>
<reference evidence="1" key="1">
    <citation type="submission" date="2023-06" db="EMBL/GenBank/DDBJ databases">
        <authorList>
            <person name="Zhang S."/>
        </authorList>
    </citation>
    <scope>NUCLEOTIDE SEQUENCE</scope>
    <source>
        <strain evidence="1">SG2303</strain>
    </source>
</reference>
<dbReference type="Proteomes" id="UP001168540">
    <property type="component" value="Unassembled WGS sequence"/>
</dbReference>
<dbReference type="RefSeq" id="WP_289831349.1">
    <property type="nucleotide sequence ID" value="NZ_JAUEDK010000040.1"/>
</dbReference>
<organism evidence="1 2">
    <name type="scientific">Crenobacter oryzisoli</name>
    <dbReference type="NCBI Taxonomy" id="3056844"/>
    <lineage>
        <taxon>Bacteria</taxon>
        <taxon>Pseudomonadati</taxon>
        <taxon>Pseudomonadota</taxon>
        <taxon>Betaproteobacteria</taxon>
        <taxon>Neisseriales</taxon>
        <taxon>Neisseriaceae</taxon>
        <taxon>Crenobacter</taxon>
    </lineage>
</organism>
<evidence type="ECO:0000313" key="1">
    <source>
        <dbReference type="EMBL" id="MDN0076699.1"/>
    </source>
</evidence>
<name>A0ABT7XSD1_9NEIS</name>
<sequence>MFEESPSFRLAASKRNAELASGGAAIEMPAGPKWACQVLPEFSGSFDLLSSSQWLSAMALFLQLRPINIQLDHCSPVSAGILAHSTPDDNGLIHAYALFYPDRRIEMVGVLPTGIWPPQHQAWWPGVYEKPFLQQISSVLVPLISVLQLPGPVHLFISLLSLENSALIAKGPHGSEQAYPIPSGSNFIGLDPILVDGFDHNMMAALVQAFDQVRARAGVIFPHAFYL</sequence>